<keyword evidence="4" id="KW-1015">Disulfide bond</keyword>
<evidence type="ECO:0000259" key="8">
    <source>
        <dbReference type="PROSITE" id="PS51352"/>
    </source>
</evidence>
<proteinExistence type="predicted"/>
<dbReference type="InterPro" id="IPR013766">
    <property type="entry name" value="Thioredoxin_domain"/>
</dbReference>
<comment type="subcellular location">
    <subcellularLocation>
        <location evidence="1">Cell envelope</location>
    </subcellularLocation>
</comment>
<dbReference type="InterPro" id="IPR036249">
    <property type="entry name" value="Thioredoxin-like_sf"/>
</dbReference>
<keyword evidence="10" id="KW-1185">Reference proteome</keyword>
<keyword evidence="2" id="KW-0201">Cytochrome c-type biogenesis</keyword>
<keyword evidence="7" id="KW-0732">Signal</keyword>
<sequence length="231" mass="23250">MTRTSTRFRIAAAAALAAVALLLAGCSNDPLAQQYLEGSNKNYISGDGSITEVPLADRGAAVQFSGTDENGDPVSASDYTGQVVVLNFWYAGCAPCRAEAPALEKLNGEFEGQGVSFLGVNVRDQPPTAVAFAEKYGVSYPSVVDTDGAMQLAFAGTVAPNAVPTTLVLDPQGRVAARILGQLTDASILETLIKSNLPGGDSGESGDPTPTPAAAGSGGTAAAPAGPDGSS</sequence>
<organism evidence="9 10">
    <name type="scientific">Herbiconiux aconitum</name>
    <dbReference type="NCBI Taxonomy" id="2970913"/>
    <lineage>
        <taxon>Bacteria</taxon>
        <taxon>Bacillati</taxon>
        <taxon>Actinomycetota</taxon>
        <taxon>Actinomycetes</taxon>
        <taxon>Micrococcales</taxon>
        <taxon>Microbacteriaceae</taxon>
        <taxon>Herbiconiux</taxon>
    </lineage>
</organism>
<dbReference type="PANTHER" id="PTHR42852:SF6">
    <property type="entry name" value="THIOL:DISULFIDE INTERCHANGE PROTEIN DSBE"/>
    <property type="match status" value="1"/>
</dbReference>
<evidence type="ECO:0000256" key="6">
    <source>
        <dbReference type="SAM" id="MobiDB-lite"/>
    </source>
</evidence>
<feature type="domain" description="Thioredoxin" evidence="8">
    <location>
        <begin position="55"/>
        <end position="198"/>
    </location>
</feature>
<dbReference type="InterPro" id="IPR000866">
    <property type="entry name" value="AhpC/TSA"/>
</dbReference>
<evidence type="ECO:0000256" key="1">
    <source>
        <dbReference type="ARBA" id="ARBA00004196"/>
    </source>
</evidence>
<evidence type="ECO:0000256" key="3">
    <source>
        <dbReference type="ARBA" id="ARBA00022968"/>
    </source>
</evidence>
<dbReference type="SUPFAM" id="SSF52833">
    <property type="entry name" value="Thioredoxin-like"/>
    <property type="match status" value="1"/>
</dbReference>
<keyword evidence="3" id="KW-0812">Transmembrane</keyword>
<accession>A0ABT2GSL0</accession>
<dbReference type="Proteomes" id="UP001165584">
    <property type="component" value="Unassembled WGS sequence"/>
</dbReference>
<dbReference type="Pfam" id="PF00578">
    <property type="entry name" value="AhpC-TSA"/>
    <property type="match status" value="1"/>
</dbReference>
<feature type="signal peptide" evidence="7">
    <location>
        <begin position="1"/>
        <end position="32"/>
    </location>
</feature>
<evidence type="ECO:0000313" key="9">
    <source>
        <dbReference type="EMBL" id="MCS5717904.1"/>
    </source>
</evidence>
<evidence type="ECO:0000256" key="7">
    <source>
        <dbReference type="SAM" id="SignalP"/>
    </source>
</evidence>
<feature type="compositionally biased region" description="Low complexity" evidence="6">
    <location>
        <begin position="205"/>
        <end position="231"/>
    </location>
</feature>
<dbReference type="PROSITE" id="PS00194">
    <property type="entry name" value="THIOREDOXIN_1"/>
    <property type="match status" value="1"/>
</dbReference>
<protein>
    <submittedName>
        <fullName evidence="9">TlpA family protein disulfide reductase</fullName>
    </submittedName>
</protein>
<evidence type="ECO:0000313" key="10">
    <source>
        <dbReference type="Proteomes" id="UP001165584"/>
    </source>
</evidence>
<evidence type="ECO:0000256" key="5">
    <source>
        <dbReference type="ARBA" id="ARBA00023284"/>
    </source>
</evidence>
<keyword evidence="3" id="KW-0735">Signal-anchor</keyword>
<dbReference type="Gene3D" id="3.40.30.10">
    <property type="entry name" value="Glutaredoxin"/>
    <property type="match status" value="1"/>
</dbReference>
<dbReference type="PROSITE" id="PS51352">
    <property type="entry name" value="THIOREDOXIN_2"/>
    <property type="match status" value="1"/>
</dbReference>
<evidence type="ECO:0000256" key="4">
    <source>
        <dbReference type="ARBA" id="ARBA00023157"/>
    </source>
</evidence>
<dbReference type="RefSeq" id="WP_259506503.1">
    <property type="nucleotide sequence ID" value="NZ_JANLCM010000001.1"/>
</dbReference>
<dbReference type="InterPro" id="IPR050553">
    <property type="entry name" value="Thioredoxin_ResA/DsbE_sf"/>
</dbReference>
<gene>
    <name evidence="9" type="ORF">N1027_07120</name>
</gene>
<keyword evidence="5" id="KW-0676">Redox-active center</keyword>
<dbReference type="EMBL" id="JANLCM010000001">
    <property type="protein sequence ID" value="MCS5717904.1"/>
    <property type="molecule type" value="Genomic_DNA"/>
</dbReference>
<dbReference type="InterPro" id="IPR017937">
    <property type="entry name" value="Thioredoxin_CS"/>
</dbReference>
<feature type="region of interest" description="Disordered" evidence="6">
    <location>
        <begin position="195"/>
        <end position="231"/>
    </location>
</feature>
<name>A0ABT2GSL0_9MICO</name>
<dbReference type="PANTHER" id="PTHR42852">
    <property type="entry name" value="THIOL:DISULFIDE INTERCHANGE PROTEIN DSBE"/>
    <property type="match status" value="1"/>
</dbReference>
<evidence type="ECO:0000256" key="2">
    <source>
        <dbReference type="ARBA" id="ARBA00022748"/>
    </source>
</evidence>
<dbReference type="PROSITE" id="PS51257">
    <property type="entry name" value="PROKAR_LIPOPROTEIN"/>
    <property type="match status" value="1"/>
</dbReference>
<dbReference type="CDD" id="cd02966">
    <property type="entry name" value="TlpA_like_family"/>
    <property type="match status" value="1"/>
</dbReference>
<reference evidence="9" key="1">
    <citation type="submission" date="2022-08" db="EMBL/GenBank/DDBJ databases">
        <authorList>
            <person name="Deng Y."/>
            <person name="Han X.-F."/>
            <person name="Zhang Y.-Q."/>
        </authorList>
    </citation>
    <scope>NUCLEOTIDE SEQUENCE</scope>
    <source>
        <strain evidence="9">CPCC 205763</strain>
    </source>
</reference>
<feature type="chain" id="PRO_5045446563" evidence="7">
    <location>
        <begin position="33"/>
        <end position="231"/>
    </location>
</feature>
<comment type="caution">
    <text evidence="9">The sequence shown here is derived from an EMBL/GenBank/DDBJ whole genome shotgun (WGS) entry which is preliminary data.</text>
</comment>